<organism evidence="1 2">
    <name type="scientific">Bacteroides fragilis str. 3998T(B)3</name>
    <dbReference type="NCBI Taxonomy" id="1339316"/>
    <lineage>
        <taxon>Bacteria</taxon>
        <taxon>Pseudomonadati</taxon>
        <taxon>Bacteroidota</taxon>
        <taxon>Bacteroidia</taxon>
        <taxon>Bacteroidales</taxon>
        <taxon>Bacteroidaceae</taxon>
        <taxon>Bacteroides</taxon>
    </lineage>
</organism>
<dbReference type="AlphaFoldDB" id="A0A015V483"/>
<evidence type="ECO:0000313" key="2">
    <source>
        <dbReference type="Proteomes" id="UP000020773"/>
    </source>
</evidence>
<comment type="caution">
    <text evidence="1">The sequence shown here is derived from an EMBL/GenBank/DDBJ whole genome shotgun (WGS) entry which is preliminary data.</text>
</comment>
<name>A0A015V483_BACFG</name>
<dbReference type="PATRIC" id="fig|1339316.3.peg.2993"/>
<evidence type="ECO:0000313" key="1">
    <source>
        <dbReference type="EMBL" id="EXY90141.1"/>
    </source>
</evidence>
<dbReference type="Proteomes" id="UP000020773">
    <property type="component" value="Unassembled WGS sequence"/>
</dbReference>
<gene>
    <name evidence="1" type="ORF">M125_3148</name>
</gene>
<dbReference type="EMBL" id="JGDB01000196">
    <property type="protein sequence ID" value="EXY90141.1"/>
    <property type="molecule type" value="Genomic_DNA"/>
</dbReference>
<reference evidence="1 2" key="1">
    <citation type="submission" date="2014-02" db="EMBL/GenBank/DDBJ databases">
        <authorList>
            <person name="Sears C."/>
            <person name="Carroll K."/>
            <person name="Sack B.R."/>
            <person name="Qadri F."/>
            <person name="Myers L.L."/>
            <person name="Chung G.-T."/>
            <person name="Escheverria P."/>
            <person name="Fraser C.M."/>
            <person name="Sadzewicz L."/>
            <person name="Shefchek K.A."/>
            <person name="Tallon L."/>
            <person name="Das S.P."/>
            <person name="Daugherty S."/>
            <person name="Mongodin E.F."/>
        </authorList>
    </citation>
    <scope>NUCLEOTIDE SEQUENCE [LARGE SCALE GENOMIC DNA]</scope>
    <source>
        <strain evidence="2">3998T(B)3</strain>
    </source>
</reference>
<protein>
    <submittedName>
        <fullName evidence="1">Uncharacterized protein</fullName>
    </submittedName>
</protein>
<proteinExistence type="predicted"/>
<accession>A0A015V483</accession>
<sequence length="42" mass="4772">MNFAFSLLGFRKEKEEIMRASVLCFVFSDGIVRSPPVYSSPD</sequence>